<feature type="compositionally biased region" description="Polar residues" evidence="7">
    <location>
        <begin position="200"/>
        <end position="212"/>
    </location>
</feature>
<protein>
    <recommendedName>
        <fullName evidence="8">Transforming acidic coiled-coil-containing protein C-terminal domain-containing protein</fullName>
    </recommendedName>
</protein>
<name>R7QI72_CHOCR</name>
<evidence type="ECO:0000313" key="10">
    <source>
        <dbReference type="Proteomes" id="UP000012073"/>
    </source>
</evidence>
<keyword evidence="4 6" id="KW-0175">Coiled coil</keyword>
<dbReference type="RefSeq" id="XP_005717272.1">
    <property type="nucleotide sequence ID" value="XM_005717215.1"/>
</dbReference>
<dbReference type="EMBL" id="HG001841">
    <property type="protein sequence ID" value="CDF37453.1"/>
    <property type="molecule type" value="Genomic_DNA"/>
</dbReference>
<dbReference type="Gramene" id="CDF37453">
    <property type="protein sequence ID" value="CDF37453"/>
    <property type="gene ID" value="CHC_T00005666001"/>
</dbReference>
<sequence>MGKEEYSPDPDISIRTPSRPLPTFSGLTLPTPLRALYKHHEGALSTPHPSELTALATRLKSIRLDVSPTPDPNEPERAAPKPTKLDFGEHVESDKENVDNGRRVDHVKPPRTPKRVGSGLFAGSPASDIGEKLRASLHNSDARVASLTPRAPSLQEEDNTSDVETDGSPPSLTETPTTQTIFTSPAAQRAGPDVQERLTPHNSEASASNHSVECQPGDDADSLSSEGANIPEQLTERIEPSPTTNEELHPEQVTSDTLEQQVGSVQSEQDDTEQDASESAFLSEQLQILLEGKDKWSWPKRCEAMTTVSQALVTSPSDGDIATVREAMASLSNAVNDNLDELRPSIINSALRLINSVLTSKADRGSNFAEDVFPSVMDISCGRSLTAREAARCIALMLQVYPCLSNILEDADNPDRLIELLQLDVDEESGLPETQDRAKLALPLVHQAVHGEVSVIPHSPEGVVTPAAQNGPCQASNESVSPVHCSTNKNSPASAGRVESATDSAEKTKSSSAAQPTEIPSPSGSDFRTPQQHRFSERLGPTSSSEFKATKRQSLRANLADIRLNTPLMRNKKLGNSIRKISPLSGRKKRTYTEEDIAEARSAAIRVVMEESAQREAKLRAEYQKERSELEKKFLKEQSLAAELNSVLTEYEQTMQKMISQGNSQASAYCTSLEKETKRLKAELLEVTEAYESVKERYDNGKQAIKVYENKETRFIEQIRTLKKNLSELQKWSDDLKTNCEKKLANAFSQVTTFRASYMEAEAHRNKATVDLNRVQLELTKSLSDRAKIVATLSTLEASLHQEEDKTSSLETSLSSTKDSLERITVQKERLEREVSSAHEELKKTSSQLVELEDARTRADQAIEQLQKDTAERQALKARAYDDLTRIRELENELHVKDREYEDLSNLCDEACSQLEKIKSR</sequence>
<evidence type="ECO:0000256" key="2">
    <source>
        <dbReference type="ARBA" id="ARBA00009423"/>
    </source>
</evidence>
<dbReference type="KEGG" id="ccp:CHC_T00005666001"/>
<keyword evidence="5" id="KW-0206">Cytoskeleton</keyword>
<feature type="coiled-coil region" evidence="6">
    <location>
        <begin position="814"/>
        <end position="921"/>
    </location>
</feature>
<feature type="region of interest" description="Disordered" evidence="7">
    <location>
        <begin position="460"/>
        <end position="551"/>
    </location>
</feature>
<evidence type="ECO:0000313" key="9">
    <source>
        <dbReference type="EMBL" id="CDF37453.1"/>
    </source>
</evidence>
<dbReference type="InterPro" id="IPR007707">
    <property type="entry name" value="TACC_C"/>
</dbReference>
<feature type="compositionally biased region" description="Acidic residues" evidence="7">
    <location>
        <begin position="155"/>
        <end position="165"/>
    </location>
</feature>
<dbReference type="Proteomes" id="UP000012073">
    <property type="component" value="Unassembled WGS sequence"/>
</dbReference>
<reference evidence="10" key="1">
    <citation type="journal article" date="2013" name="Proc. Natl. Acad. Sci. U.S.A.">
        <title>Genome structure and metabolic features in the red seaweed Chondrus crispus shed light on evolution of the Archaeplastida.</title>
        <authorList>
            <person name="Collen J."/>
            <person name="Porcel B."/>
            <person name="Carre W."/>
            <person name="Ball S.G."/>
            <person name="Chaparro C."/>
            <person name="Tonon T."/>
            <person name="Barbeyron T."/>
            <person name="Michel G."/>
            <person name="Noel B."/>
            <person name="Valentin K."/>
            <person name="Elias M."/>
            <person name="Artiguenave F."/>
            <person name="Arun A."/>
            <person name="Aury J.M."/>
            <person name="Barbosa-Neto J.F."/>
            <person name="Bothwell J.H."/>
            <person name="Bouget F.Y."/>
            <person name="Brillet L."/>
            <person name="Cabello-Hurtado F."/>
            <person name="Capella-Gutierrez S."/>
            <person name="Charrier B."/>
            <person name="Cladiere L."/>
            <person name="Cock J.M."/>
            <person name="Coelho S.M."/>
            <person name="Colleoni C."/>
            <person name="Czjzek M."/>
            <person name="Da Silva C."/>
            <person name="Delage L."/>
            <person name="Denoeud F."/>
            <person name="Deschamps P."/>
            <person name="Dittami S.M."/>
            <person name="Gabaldon T."/>
            <person name="Gachon C.M."/>
            <person name="Groisillier A."/>
            <person name="Herve C."/>
            <person name="Jabbari K."/>
            <person name="Katinka M."/>
            <person name="Kloareg B."/>
            <person name="Kowalczyk N."/>
            <person name="Labadie K."/>
            <person name="Leblanc C."/>
            <person name="Lopez P.J."/>
            <person name="McLachlan D.H."/>
            <person name="Meslet-Cladiere L."/>
            <person name="Moustafa A."/>
            <person name="Nehr Z."/>
            <person name="Nyvall Collen P."/>
            <person name="Panaud O."/>
            <person name="Partensky F."/>
            <person name="Poulain J."/>
            <person name="Rensing S.A."/>
            <person name="Rousvoal S."/>
            <person name="Samson G."/>
            <person name="Symeonidi A."/>
            <person name="Weissenbach J."/>
            <person name="Zambounis A."/>
            <person name="Wincker P."/>
            <person name="Boyen C."/>
        </authorList>
    </citation>
    <scope>NUCLEOTIDE SEQUENCE [LARGE SCALE GENOMIC DNA]</scope>
    <source>
        <strain evidence="10">cv. Stackhouse</strain>
    </source>
</reference>
<dbReference type="Pfam" id="PF05010">
    <property type="entry name" value="TACC_C"/>
    <property type="match status" value="1"/>
</dbReference>
<feature type="compositionally biased region" description="Polar residues" evidence="7">
    <location>
        <begin position="168"/>
        <end position="186"/>
    </location>
</feature>
<keyword evidence="10" id="KW-1185">Reference proteome</keyword>
<feature type="compositionally biased region" description="Polar residues" evidence="7">
    <location>
        <begin position="467"/>
        <end position="493"/>
    </location>
</feature>
<feature type="domain" description="Transforming acidic coiled-coil-containing protein C-terminal" evidence="8">
    <location>
        <begin position="618"/>
        <end position="779"/>
    </location>
</feature>
<evidence type="ECO:0000256" key="1">
    <source>
        <dbReference type="ARBA" id="ARBA00004245"/>
    </source>
</evidence>
<evidence type="ECO:0000256" key="5">
    <source>
        <dbReference type="ARBA" id="ARBA00023212"/>
    </source>
</evidence>
<dbReference type="GeneID" id="17324985"/>
<feature type="region of interest" description="Disordered" evidence="7">
    <location>
        <begin position="61"/>
        <end position="278"/>
    </location>
</feature>
<accession>R7QI72</accession>
<keyword evidence="3" id="KW-0963">Cytoplasm</keyword>
<evidence type="ECO:0000256" key="7">
    <source>
        <dbReference type="SAM" id="MobiDB-lite"/>
    </source>
</evidence>
<gene>
    <name evidence="9" type="ORF">CHC_T00005666001</name>
</gene>
<dbReference type="GO" id="GO:0005856">
    <property type="term" value="C:cytoskeleton"/>
    <property type="evidence" value="ECO:0007669"/>
    <property type="project" value="UniProtKB-SubCell"/>
</dbReference>
<feature type="region of interest" description="Disordered" evidence="7">
    <location>
        <begin position="1"/>
        <end position="27"/>
    </location>
</feature>
<evidence type="ECO:0000256" key="4">
    <source>
        <dbReference type="ARBA" id="ARBA00023054"/>
    </source>
</evidence>
<dbReference type="AlphaFoldDB" id="R7QI72"/>
<feature type="compositionally biased region" description="Polar residues" evidence="7">
    <location>
        <begin position="510"/>
        <end position="533"/>
    </location>
</feature>
<feature type="coiled-coil region" evidence="6">
    <location>
        <begin position="609"/>
        <end position="711"/>
    </location>
</feature>
<proteinExistence type="inferred from homology"/>
<dbReference type="OMA" id="WPLEESA"/>
<dbReference type="InterPro" id="IPR016024">
    <property type="entry name" value="ARM-type_fold"/>
</dbReference>
<comment type="subcellular location">
    <subcellularLocation>
        <location evidence="1">Cytoplasm</location>
        <location evidence="1">Cytoskeleton</location>
    </subcellularLocation>
</comment>
<evidence type="ECO:0000256" key="3">
    <source>
        <dbReference type="ARBA" id="ARBA00022490"/>
    </source>
</evidence>
<comment type="similarity">
    <text evidence="2">Belongs to the TACC family.</text>
</comment>
<evidence type="ECO:0000259" key="8">
    <source>
        <dbReference type="Pfam" id="PF05010"/>
    </source>
</evidence>
<feature type="compositionally biased region" description="Basic and acidic residues" evidence="7">
    <location>
        <begin position="74"/>
        <end position="108"/>
    </location>
</feature>
<dbReference type="OrthoDB" id="5143at2759"/>
<feature type="compositionally biased region" description="Polar residues" evidence="7">
    <location>
        <begin position="252"/>
        <end position="267"/>
    </location>
</feature>
<dbReference type="SUPFAM" id="SSF48371">
    <property type="entry name" value="ARM repeat"/>
    <property type="match status" value="1"/>
</dbReference>
<organism evidence="9 10">
    <name type="scientific">Chondrus crispus</name>
    <name type="common">Carrageen Irish moss</name>
    <name type="synonym">Polymorpha crispa</name>
    <dbReference type="NCBI Taxonomy" id="2769"/>
    <lineage>
        <taxon>Eukaryota</taxon>
        <taxon>Rhodophyta</taxon>
        <taxon>Florideophyceae</taxon>
        <taxon>Rhodymeniophycidae</taxon>
        <taxon>Gigartinales</taxon>
        <taxon>Gigartinaceae</taxon>
        <taxon>Chondrus</taxon>
    </lineage>
</organism>
<evidence type="ECO:0000256" key="6">
    <source>
        <dbReference type="SAM" id="Coils"/>
    </source>
</evidence>